<dbReference type="InParanoid" id="A0A059CJ65"/>
<evidence type="ECO:0000259" key="2">
    <source>
        <dbReference type="PROSITE" id="PS52045"/>
    </source>
</evidence>
<evidence type="ECO:0000256" key="1">
    <source>
        <dbReference type="SAM" id="MobiDB-lite"/>
    </source>
</evidence>
<dbReference type="EMBL" id="KK198756">
    <property type="protein sequence ID" value="KCW77945.1"/>
    <property type="molecule type" value="Genomic_DNA"/>
</dbReference>
<dbReference type="STRING" id="71139.A0A059CJ65"/>
<dbReference type="AlphaFoldDB" id="A0A059CJ65"/>
<dbReference type="Gramene" id="KCW77945">
    <property type="protein sequence ID" value="KCW77945"/>
    <property type="gene ID" value="EUGRSUZ_D02192"/>
</dbReference>
<gene>
    <name evidence="3" type="ORF">EUGRSUZ_D02192</name>
</gene>
<feature type="region of interest" description="Disordered" evidence="1">
    <location>
        <begin position="44"/>
        <end position="76"/>
    </location>
</feature>
<sequence>MVVAGWQVNPDVGGDNLARLITYWTDRVTGNWWLRVHDPPIDVGHWPKAMERPPWRGGGTAKESEDGNCPAMGNGELPNEDYRKAAYFRQVQRRNADGSSLPPHKGMPEDVEGPPSCYGLLSLHHRSDPWGYSFSFGGPGG</sequence>
<proteinExistence type="predicted"/>
<dbReference type="PROSITE" id="PS52045">
    <property type="entry name" value="NEPROSIN_PEP_CD"/>
    <property type="match status" value="1"/>
</dbReference>
<feature type="region of interest" description="Disordered" evidence="1">
    <location>
        <begin position="93"/>
        <end position="112"/>
    </location>
</feature>
<protein>
    <recommendedName>
        <fullName evidence="2">Neprosin PEP catalytic domain-containing protein</fullName>
    </recommendedName>
</protein>
<evidence type="ECO:0000313" key="3">
    <source>
        <dbReference type="EMBL" id="KCW77945.1"/>
    </source>
</evidence>
<dbReference type="PANTHER" id="PTHR31589">
    <property type="entry name" value="PROTEIN, PUTATIVE (DUF239)-RELATED-RELATED"/>
    <property type="match status" value="1"/>
</dbReference>
<name>A0A059CJ65_EUCGR</name>
<organism evidence="3">
    <name type="scientific">Eucalyptus grandis</name>
    <name type="common">Flooded gum</name>
    <dbReference type="NCBI Taxonomy" id="71139"/>
    <lineage>
        <taxon>Eukaryota</taxon>
        <taxon>Viridiplantae</taxon>
        <taxon>Streptophyta</taxon>
        <taxon>Embryophyta</taxon>
        <taxon>Tracheophyta</taxon>
        <taxon>Spermatophyta</taxon>
        <taxon>Magnoliopsida</taxon>
        <taxon>eudicotyledons</taxon>
        <taxon>Gunneridae</taxon>
        <taxon>Pentapetalae</taxon>
        <taxon>rosids</taxon>
        <taxon>malvids</taxon>
        <taxon>Myrtales</taxon>
        <taxon>Myrtaceae</taxon>
        <taxon>Myrtoideae</taxon>
        <taxon>Eucalypteae</taxon>
        <taxon>Eucalyptus</taxon>
    </lineage>
</organism>
<feature type="domain" description="Neprosin PEP catalytic" evidence="2">
    <location>
        <begin position="1"/>
        <end position="141"/>
    </location>
</feature>
<dbReference type="Pfam" id="PF03080">
    <property type="entry name" value="Neprosin"/>
    <property type="match status" value="1"/>
</dbReference>
<dbReference type="InterPro" id="IPR053168">
    <property type="entry name" value="Glutamic_endopeptidase"/>
</dbReference>
<dbReference type="OMA" id="AMERPPW"/>
<dbReference type="InterPro" id="IPR004314">
    <property type="entry name" value="Neprosin"/>
</dbReference>
<dbReference type="PANTHER" id="PTHR31589:SF232">
    <property type="entry name" value="NEPROSIN DOMAIN-CONTAINING PROTEIN"/>
    <property type="match status" value="1"/>
</dbReference>
<accession>A0A059CJ65</accession>
<reference evidence="3" key="1">
    <citation type="submission" date="2013-07" db="EMBL/GenBank/DDBJ databases">
        <title>The genome of Eucalyptus grandis.</title>
        <authorList>
            <person name="Schmutz J."/>
            <person name="Hayes R."/>
            <person name="Myburg A."/>
            <person name="Tuskan G."/>
            <person name="Grattapaglia D."/>
            <person name="Rokhsar D.S."/>
        </authorList>
    </citation>
    <scope>NUCLEOTIDE SEQUENCE</scope>
    <source>
        <tissue evidence="3">Leaf extractions</tissue>
    </source>
</reference>